<dbReference type="EMBL" id="JAAGWZ010000002">
    <property type="protein sequence ID" value="NEM91582.1"/>
    <property type="molecule type" value="Genomic_DNA"/>
</dbReference>
<evidence type="ECO:0000256" key="6">
    <source>
        <dbReference type="ARBA" id="ARBA00022989"/>
    </source>
</evidence>
<dbReference type="AlphaFoldDB" id="A0A7C9TRV6"/>
<keyword evidence="5 8" id="KW-0812">Transmembrane</keyword>
<dbReference type="GO" id="GO:0055085">
    <property type="term" value="P:transmembrane transport"/>
    <property type="evidence" value="ECO:0007669"/>
    <property type="project" value="TreeGrafter"/>
</dbReference>
<dbReference type="InterPro" id="IPR002549">
    <property type="entry name" value="AI-2E-like"/>
</dbReference>
<feature type="transmembrane region" description="Helical" evidence="8">
    <location>
        <begin position="213"/>
        <end position="233"/>
    </location>
</feature>
<comment type="subcellular location">
    <subcellularLocation>
        <location evidence="1">Cell membrane</location>
        <topology evidence="1">Multi-pass membrane protein</topology>
    </subcellularLocation>
</comment>
<proteinExistence type="inferred from homology"/>
<feature type="transmembrane region" description="Helical" evidence="8">
    <location>
        <begin position="263"/>
        <end position="287"/>
    </location>
</feature>
<keyword evidence="3" id="KW-0813">Transport</keyword>
<evidence type="ECO:0000256" key="5">
    <source>
        <dbReference type="ARBA" id="ARBA00022692"/>
    </source>
</evidence>
<dbReference type="PRINTS" id="PR00342">
    <property type="entry name" value="RHESUSRHD"/>
</dbReference>
<accession>A0A7C9TRV6</accession>
<evidence type="ECO:0000313" key="9">
    <source>
        <dbReference type="EMBL" id="NEM91582.1"/>
    </source>
</evidence>
<protein>
    <submittedName>
        <fullName evidence="9">AI-2E family transporter</fullName>
    </submittedName>
</protein>
<feature type="transmembrane region" description="Helical" evidence="8">
    <location>
        <begin position="62"/>
        <end position="84"/>
    </location>
</feature>
<dbReference type="RefSeq" id="WP_163473373.1">
    <property type="nucleotide sequence ID" value="NZ_JAAGWZ010000002.1"/>
</dbReference>
<feature type="transmembrane region" description="Helical" evidence="8">
    <location>
        <begin position="239"/>
        <end position="256"/>
    </location>
</feature>
<reference evidence="9 10" key="1">
    <citation type="journal article" date="2014" name="Int. J. Syst. Evol. Microbiol.">
        <title>Description of Galbitalea soli gen. nov., sp. nov., and Frondihabitans sucicola sp. nov.</title>
        <authorList>
            <person name="Kim S.J."/>
            <person name="Lim J.M."/>
            <person name="Ahn J.H."/>
            <person name="Weon H.Y."/>
            <person name="Hamada M."/>
            <person name="Suzuki K."/>
            <person name="Ahn T.Y."/>
            <person name="Kwon S.W."/>
        </authorList>
    </citation>
    <scope>NUCLEOTIDE SEQUENCE [LARGE SCALE GENOMIC DNA]</scope>
    <source>
        <strain evidence="9 10">NBRC 108727</strain>
    </source>
</reference>
<dbReference type="GO" id="GO:0005886">
    <property type="term" value="C:plasma membrane"/>
    <property type="evidence" value="ECO:0007669"/>
    <property type="project" value="UniProtKB-SubCell"/>
</dbReference>
<evidence type="ECO:0000313" key="10">
    <source>
        <dbReference type="Proteomes" id="UP000479756"/>
    </source>
</evidence>
<comment type="caution">
    <text evidence="9">The sequence shown here is derived from an EMBL/GenBank/DDBJ whole genome shotgun (WGS) entry which is preliminary data.</text>
</comment>
<name>A0A7C9TRV6_9MICO</name>
<evidence type="ECO:0000256" key="2">
    <source>
        <dbReference type="ARBA" id="ARBA00009773"/>
    </source>
</evidence>
<evidence type="ECO:0000256" key="1">
    <source>
        <dbReference type="ARBA" id="ARBA00004651"/>
    </source>
</evidence>
<feature type="transmembrane region" description="Helical" evidence="8">
    <location>
        <begin position="307"/>
        <end position="340"/>
    </location>
</feature>
<dbReference type="PANTHER" id="PTHR21716:SF53">
    <property type="entry name" value="PERMEASE PERM-RELATED"/>
    <property type="match status" value="1"/>
</dbReference>
<organism evidence="9 10">
    <name type="scientific">Galbitalea soli</name>
    <dbReference type="NCBI Taxonomy" id="1268042"/>
    <lineage>
        <taxon>Bacteria</taxon>
        <taxon>Bacillati</taxon>
        <taxon>Actinomycetota</taxon>
        <taxon>Actinomycetes</taxon>
        <taxon>Micrococcales</taxon>
        <taxon>Microbacteriaceae</taxon>
        <taxon>Galbitalea</taxon>
    </lineage>
</organism>
<evidence type="ECO:0000256" key="8">
    <source>
        <dbReference type="SAM" id="Phobius"/>
    </source>
</evidence>
<dbReference type="PANTHER" id="PTHR21716">
    <property type="entry name" value="TRANSMEMBRANE PROTEIN"/>
    <property type="match status" value="1"/>
</dbReference>
<sequence>MKIQNAFRLGLFGGLGVIVALGIGAAVGSLATVLTYVGAALFLALGLDPLVSFLARHRWPRALAIVAVLAAVLGAMVGLVFALIPVVVDQVGKLITQVQKVVPAITHNTFWNDVHHNFPWLPVDSLQTQFNSFVKGLDVASIGNGILSAGVSIATGVAGAVVVFILTLYFVSSLASIKRGLYQLVPASKRPGFIDLAEQISEAVGKYVMGQGALGLVNGLLSFIFLTLVFPLFGAPVDYSVLLAFIALLGSLIPLVGTISSSVVITLAVWLFNGTPSVIFVGIYYAVYMQVEAYVISPRIMKQAVSVPGVVVVIAALAGGTLLGVLGALVAIPVAASILLVIKQVAIPRQNAL</sequence>
<feature type="transmembrane region" description="Helical" evidence="8">
    <location>
        <begin position="33"/>
        <end position="55"/>
    </location>
</feature>
<evidence type="ECO:0000256" key="7">
    <source>
        <dbReference type="ARBA" id="ARBA00023136"/>
    </source>
</evidence>
<keyword evidence="4" id="KW-1003">Cell membrane</keyword>
<evidence type="ECO:0000256" key="4">
    <source>
        <dbReference type="ARBA" id="ARBA00022475"/>
    </source>
</evidence>
<keyword evidence="10" id="KW-1185">Reference proteome</keyword>
<gene>
    <name evidence="9" type="ORF">G3T37_09450</name>
</gene>
<dbReference type="Proteomes" id="UP000479756">
    <property type="component" value="Unassembled WGS sequence"/>
</dbReference>
<evidence type="ECO:0000256" key="3">
    <source>
        <dbReference type="ARBA" id="ARBA00022448"/>
    </source>
</evidence>
<feature type="transmembrane region" description="Helical" evidence="8">
    <location>
        <begin position="146"/>
        <end position="171"/>
    </location>
</feature>
<dbReference type="Pfam" id="PF01594">
    <property type="entry name" value="AI-2E_transport"/>
    <property type="match status" value="1"/>
</dbReference>
<feature type="transmembrane region" description="Helical" evidence="8">
    <location>
        <begin position="7"/>
        <end position="27"/>
    </location>
</feature>
<keyword evidence="7 8" id="KW-0472">Membrane</keyword>
<dbReference type="InterPro" id="IPR002229">
    <property type="entry name" value="RhesusRHD"/>
</dbReference>
<keyword evidence="6 8" id="KW-1133">Transmembrane helix</keyword>
<comment type="similarity">
    <text evidence="2">Belongs to the autoinducer-2 exporter (AI-2E) (TC 2.A.86) family.</text>
</comment>